<comment type="similarity">
    <text evidence="1">Belongs to the sigma-70 factor family. ECF subfamily.</text>
</comment>
<dbReference type="GO" id="GO:0006352">
    <property type="term" value="P:DNA-templated transcription initiation"/>
    <property type="evidence" value="ECO:0007669"/>
    <property type="project" value="InterPro"/>
</dbReference>
<feature type="domain" description="HTH luxR-type" evidence="5">
    <location>
        <begin position="92"/>
        <end position="150"/>
    </location>
</feature>
<keyword evidence="4" id="KW-0804">Transcription</keyword>
<dbReference type="SUPFAM" id="SSF88659">
    <property type="entry name" value="Sigma3 and sigma4 domains of RNA polymerase sigma factors"/>
    <property type="match status" value="1"/>
</dbReference>
<name>W2ULB6_9FLAO</name>
<dbReference type="STRING" id="376730.SAMN04487906_1120"/>
<accession>W2ULB6</accession>
<dbReference type="AlphaFoldDB" id="W2ULB6"/>
<dbReference type="InterPro" id="IPR039425">
    <property type="entry name" value="RNA_pol_sigma-70-like"/>
</dbReference>
<dbReference type="GO" id="GO:0003677">
    <property type="term" value="F:DNA binding"/>
    <property type="evidence" value="ECO:0007669"/>
    <property type="project" value="InterPro"/>
</dbReference>
<dbReference type="SUPFAM" id="SSF88946">
    <property type="entry name" value="Sigma2 domain of RNA polymerase sigma factors"/>
    <property type="match status" value="1"/>
</dbReference>
<dbReference type="InterPro" id="IPR013324">
    <property type="entry name" value="RNA_pol_sigma_r3/r4-like"/>
</dbReference>
<evidence type="ECO:0000259" key="5">
    <source>
        <dbReference type="SMART" id="SM00421"/>
    </source>
</evidence>
<dbReference type="EMBL" id="AYXY01000022">
    <property type="protein sequence ID" value="ETN94975.1"/>
    <property type="molecule type" value="Genomic_DNA"/>
</dbReference>
<protein>
    <submittedName>
        <fullName evidence="6">RNA polymerase sigma factor, sigma-70 family</fullName>
    </submittedName>
</protein>
<dbReference type="NCBIfam" id="TIGR02985">
    <property type="entry name" value="Sig70_bacteroi1"/>
    <property type="match status" value="1"/>
</dbReference>
<keyword evidence="2" id="KW-0805">Transcription regulation</keyword>
<dbReference type="Pfam" id="PF08281">
    <property type="entry name" value="Sigma70_r4_2"/>
    <property type="match status" value="1"/>
</dbReference>
<dbReference type="InterPro" id="IPR000792">
    <property type="entry name" value="Tscrpt_reg_LuxR_C"/>
</dbReference>
<dbReference type="InterPro" id="IPR014284">
    <property type="entry name" value="RNA_pol_sigma-70_dom"/>
</dbReference>
<evidence type="ECO:0000256" key="1">
    <source>
        <dbReference type="ARBA" id="ARBA00010641"/>
    </source>
</evidence>
<evidence type="ECO:0000313" key="6">
    <source>
        <dbReference type="EMBL" id="ETN94975.1"/>
    </source>
</evidence>
<evidence type="ECO:0000256" key="2">
    <source>
        <dbReference type="ARBA" id="ARBA00023015"/>
    </source>
</evidence>
<dbReference type="eggNOG" id="COG1595">
    <property type="taxonomic scope" value="Bacteria"/>
</dbReference>
<evidence type="ECO:0000256" key="3">
    <source>
        <dbReference type="ARBA" id="ARBA00023082"/>
    </source>
</evidence>
<sequence>MLSFCEKYVKDTYAAEEIVEECMLYLWERKGDMNKIDDLKSYLYTMVKHKSYAYLKQTQKVVSLDAYKDDALSQEDAYIIEEEVHAILISALEKLPERCRKVFELSCLEGLKYKDIAEDMDISVNTVKSQRARAIELLKIQLKDHPVLLGYLAFLLKNQIF</sequence>
<dbReference type="Proteomes" id="UP000018850">
    <property type="component" value="Unassembled WGS sequence"/>
</dbReference>
<dbReference type="CDD" id="cd06171">
    <property type="entry name" value="Sigma70_r4"/>
    <property type="match status" value="1"/>
</dbReference>
<comment type="caution">
    <text evidence="6">The sequence shown here is derived from an EMBL/GenBank/DDBJ whole genome shotgun (WGS) entry which is preliminary data.</text>
</comment>
<evidence type="ECO:0000256" key="4">
    <source>
        <dbReference type="ARBA" id="ARBA00023163"/>
    </source>
</evidence>
<dbReference type="PANTHER" id="PTHR43133">
    <property type="entry name" value="RNA POLYMERASE ECF-TYPE SIGMA FACTO"/>
    <property type="match status" value="1"/>
</dbReference>
<dbReference type="NCBIfam" id="TIGR02937">
    <property type="entry name" value="sigma70-ECF"/>
    <property type="match status" value="1"/>
</dbReference>
<proteinExistence type="inferred from homology"/>
<dbReference type="GO" id="GO:0016987">
    <property type="term" value="F:sigma factor activity"/>
    <property type="evidence" value="ECO:0007669"/>
    <property type="project" value="UniProtKB-KW"/>
</dbReference>
<gene>
    <name evidence="6" type="ORF">P278_21330</name>
</gene>
<dbReference type="Pfam" id="PF04542">
    <property type="entry name" value="Sigma70_r2"/>
    <property type="match status" value="1"/>
</dbReference>
<dbReference type="InterPro" id="IPR036388">
    <property type="entry name" value="WH-like_DNA-bd_sf"/>
</dbReference>
<dbReference type="InterPro" id="IPR014327">
    <property type="entry name" value="RNA_pol_sigma70_bacteroid"/>
</dbReference>
<dbReference type="Gene3D" id="1.10.10.10">
    <property type="entry name" value="Winged helix-like DNA-binding domain superfamily/Winged helix DNA-binding domain"/>
    <property type="match status" value="1"/>
</dbReference>
<dbReference type="InterPro" id="IPR007627">
    <property type="entry name" value="RNA_pol_sigma70_r2"/>
</dbReference>
<dbReference type="Gene3D" id="1.10.1740.10">
    <property type="match status" value="1"/>
</dbReference>
<dbReference type="InterPro" id="IPR013249">
    <property type="entry name" value="RNA_pol_sigma70_r4_t2"/>
</dbReference>
<reference evidence="7" key="1">
    <citation type="submission" date="2013-11" db="EMBL/GenBank/DDBJ databases">
        <title>Draft genome sequence from a member of Zhouia, isolated tidal flat.</title>
        <authorList>
            <person name="Jin H."/>
            <person name="Jeon C.O."/>
        </authorList>
    </citation>
    <scope>NUCLEOTIDE SEQUENCE [LARGE SCALE GENOMIC DNA]</scope>
    <source>
        <strain evidence="7">AD3</strain>
    </source>
</reference>
<dbReference type="PANTHER" id="PTHR43133:SF46">
    <property type="entry name" value="RNA POLYMERASE SIGMA-70 FACTOR ECF SUBFAMILY"/>
    <property type="match status" value="1"/>
</dbReference>
<dbReference type="InterPro" id="IPR013325">
    <property type="entry name" value="RNA_pol_sigma_r2"/>
</dbReference>
<organism evidence="6 7">
    <name type="scientific">Zhouia amylolytica AD3</name>
    <dbReference type="NCBI Taxonomy" id="1286632"/>
    <lineage>
        <taxon>Bacteria</taxon>
        <taxon>Pseudomonadati</taxon>
        <taxon>Bacteroidota</taxon>
        <taxon>Flavobacteriia</taxon>
        <taxon>Flavobacteriales</taxon>
        <taxon>Flavobacteriaceae</taxon>
        <taxon>Zhouia</taxon>
    </lineage>
</organism>
<keyword evidence="3" id="KW-0731">Sigma factor</keyword>
<keyword evidence="7" id="KW-1185">Reference proteome</keyword>
<dbReference type="SMART" id="SM00421">
    <property type="entry name" value="HTH_LUXR"/>
    <property type="match status" value="1"/>
</dbReference>
<evidence type="ECO:0000313" key="7">
    <source>
        <dbReference type="Proteomes" id="UP000018850"/>
    </source>
</evidence>
<reference evidence="6 7" key="2">
    <citation type="journal article" date="2016" name="Genome Announc.">
        <title>Draft Genome Sequence of Zhouia amylolytica AD3, Isolated from Tidal Flat Sediment.</title>
        <authorList>
            <person name="Jia B."/>
            <person name="Jin H.M."/>
            <person name="Lee H.J."/>
            <person name="Jeon C.O."/>
        </authorList>
    </citation>
    <scope>NUCLEOTIDE SEQUENCE [LARGE SCALE GENOMIC DNA]</scope>
    <source>
        <strain evidence="6 7">AD3</strain>
    </source>
</reference>